<evidence type="ECO:0000256" key="1">
    <source>
        <dbReference type="SAM" id="MobiDB-lite"/>
    </source>
</evidence>
<feature type="compositionally biased region" description="Basic and acidic residues" evidence="1">
    <location>
        <begin position="1440"/>
        <end position="1449"/>
    </location>
</feature>
<gene>
    <name evidence="2" type="ORF">GRF29_103g1269294</name>
</gene>
<feature type="region of interest" description="Disordered" evidence="1">
    <location>
        <begin position="24"/>
        <end position="82"/>
    </location>
</feature>
<dbReference type="Proteomes" id="UP001280581">
    <property type="component" value="Unassembled WGS sequence"/>
</dbReference>
<feature type="region of interest" description="Disordered" evidence="1">
    <location>
        <begin position="895"/>
        <end position="924"/>
    </location>
</feature>
<feature type="region of interest" description="Disordered" evidence="1">
    <location>
        <begin position="256"/>
        <end position="315"/>
    </location>
</feature>
<feature type="compositionally biased region" description="Low complexity" evidence="1">
    <location>
        <begin position="683"/>
        <end position="695"/>
    </location>
</feature>
<evidence type="ECO:0000313" key="2">
    <source>
        <dbReference type="EMBL" id="KAK3207525.1"/>
    </source>
</evidence>
<organism evidence="2 3">
    <name type="scientific">Pseudopithomyces chartarum</name>
    <dbReference type="NCBI Taxonomy" id="1892770"/>
    <lineage>
        <taxon>Eukaryota</taxon>
        <taxon>Fungi</taxon>
        <taxon>Dikarya</taxon>
        <taxon>Ascomycota</taxon>
        <taxon>Pezizomycotina</taxon>
        <taxon>Dothideomycetes</taxon>
        <taxon>Pleosporomycetidae</taxon>
        <taxon>Pleosporales</taxon>
        <taxon>Massarineae</taxon>
        <taxon>Didymosphaeriaceae</taxon>
        <taxon>Pseudopithomyces</taxon>
    </lineage>
</organism>
<evidence type="ECO:0000313" key="3">
    <source>
        <dbReference type="Proteomes" id="UP001280581"/>
    </source>
</evidence>
<comment type="caution">
    <text evidence="2">The sequence shown here is derived from an EMBL/GenBank/DDBJ whole genome shotgun (WGS) entry which is preliminary data.</text>
</comment>
<feature type="compositionally biased region" description="Low complexity" evidence="1">
    <location>
        <begin position="216"/>
        <end position="225"/>
    </location>
</feature>
<feature type="region of interest" description="Disordered" evidence="1">
    <location>
        <begin position="1206"/>
        <end position="1333"/>
    </location>
</feature>
<accession>A0AAN6LYC1</accession>
<feature type="compositionally biased region" description="Low complexity" evidence="1">
    <location>
        <begin position="49"/>
        <end position="62"/>
    </location>
</feature>
<protein>
    <submittedName>
        <fullName evidence="2">Uncharacterized protein</fullName>
    </submittedName>
</protein>
<feature type="compositionally biased region" description="Polar residues" evidence="1">
    <location>
        <begin position="1211"/>
        <end position="1224"/>
    </location>
</feature>
<feature type="region of interest" description="Disordered" evidence="1">
    <location>
        <begin position="736"/>
        <end position="756"/>
    </location>
</feature>
<feature type="region of interest" description="Disordered" evidence="1">
    <location>
        <begin position="1370"/>
        <end position="1474"/>
    </location>
</feature>
<sequence>MKQNTLAPAIASMLRTSTEMGNLGAFSTDPIMPNVPRAPRRGGANSRLSIASSSHSNTSNRTAARHQHWPSTASAGTRHSRESNMPQYVADTLSPTVLSIPGSSPLIPLAARDHPRDYRDGHRSLSMTMANNSEPSFRLSSNRSLASLRSHEHLPRPKSPYMYPTRLRRQGYRPSSPALSDTAGSYPRRRHRYSEHAFPLYPGPMQMRRPSDISMRRPPSRSRTPVYYGNSHPDIPPVPPLMPHRHAALEREREQRLLKSNESTSHRSQKHSISSGSTNRRFDSDVPSSDSTSPPTPRDNDMLMNPTDTQSMPRSLSGIVSYYDYSEPYESQETIEPSAATVPTGFVRHIKTIIEERGTPEPAMRGNNVSAGGKIGSGMDGLIPNIPELPASPVPRRITRDLVLAELGPGSSSGEVETSGATAEMRSTKQMAANVHDKQITMRAGTERRAMQPMHAMDINNRYSILSQAGSSVLDSSTLEFAVRCSIPMVADKGVTLNTDDDTVSVCAPDVDPTSEDGMTDLLEGYQRTDSKEEDEECDSEHMYGDELAKRRSNHAAKSSDEQSFKSCTDAINIPIVPMQEVDVMPSKSCENVRDREPPSKDCDAKSFKTCKDVVTPPHITSASASNPPWMHLTDSEVPIKQSLAEISSSSSPALNRKPPFSSSSDISVSRAVGRLRANTKLSSTQGSAGGSTSSFKEQGPHTPPNVPPRESSSSKEAHQSRGVANFLLRSVRRFAKSSPGSSLKPSKENMMSKPEELDTLSVNAAIPTPPPMKERTLAGNLSVPSGVPLATLTAPRRALRKELILPQRQCDTMVDDGTGKVITGEKTEIVPGVATAPFTRRVSLSNPSRLNPEASSVYSNSSFHGLCSQASPAVKPQTPQQYRQDSQTTTHLSWIAGGTGINPSSIDRPREARNSQEDSTTDLRLPGFRHAVNHLPDLKEESHEDSSLNTSASNFRPLGSNQPAVRCVSSDDVVISRRQPSGWSSGNSAFQQMHLPSMNFSSFGSFDEALDVRVSRSLDLVPAAREELYQLVAPRSASAGEDREKYKSVFAGLDTPAKPSATRQHASEEFWQRKTPDLLMREVDSLTIPSVNGLTTRLSEMLPRLKEAMGLAQADEFPDEEGIMEKAMEKLNEVGLPAQKRSSARLRPVPGSPNMLVVDDEVFKEIVGPKKENSPAAWSLNQGHRGTGAGAQGVSLLQREAPALTENGVVAQSGTREGTSVNTAELEAPSPTHLFRNTTTSFLPHTLSSPCSRLSTQSPRSRVSTPTATNTRPWNFDKNYPWATDPSVDISLPPPSASKHSPRPGPSHLRNRLSNASTASTGTSSPYGPAALHLASQGPVRQHYSLSAECNRSIEPSAVGFDASGYPIGPVRVRDDDQSHGAGERYPTSALPLPSNLHIYPGQASNFSLETSDDEPETTSARKNLFKRRPRRATRASVNRREFSRSRMQELQSSQTVDDSSQPHPENLPDRARRQTFTNAQGMSKLTYIVNKCRLCVSKGWNTIRNKVLFCGTRSEFSDESGSTDLTIPPNTRASTSTDETQVAGHVSPEPATAPRPPIRNGPGTNYTEAHFITFPAFLAGDIEQSELEIASQTNMASPPAVGPSAPNVAGPSRAAGYSTFN</sequence>
<feature type="region of interest" description="Disordered" evidence="1">
    <location>
        <begin position="1593"/>
        <end position="1623"/>
    </location>
</feature>
<keyword evidence="3" id="KW-1185">Reference proteome</keyword>
<feature type="compositionally biased region" description="Low complexity" evidence="1">
    <location>
        <begin position="1315"/>
        <end position="1326"/>
    </location>
</feature>
<feature type="compositionally biased region" description="Basic and acidic residues" evidence="1">
    <location>
        <begin position="1373"/>
        <end position="1384"/>
    </location>
</feature>
<name>A0AAN6LYC1_9PLEO</name>
<feature type="compositionally biased region" description="Polar residues" evidence="1">
    <location>
        <begin position="1236"/>
        <end position="1274"/>
    </location>
</feature>
<feature type="region of interest" description="Disordered" evidence="1">
    <location>
        <begin position="153"/>
        <end position="242"/>
    </location>
</feature>
<feature type="compositionally biased region" description="Polar residues" evidence="1">
    <location>
        <begin position="1450"/>
        <end position="1465"/>
    </location>
</feature>
<dbReference type="EMBL" id="WVTA01000009">
    <property type="protein sequence ID" value="KAK3207525.1"/>
    <property type="molecule type" value="Genomic_DNA"/>
</dbReference>
<feature type="compositionally biased region" description="Basic and acidic residues" evidence="1">
    <location>
        <begin position="908"/>
        <end position="917"/>
    </location>
</feature>
<reference evidence="2 3" key="1">
    <citation type="submission" date="2021-02" db="EMBL/GenBank/DDBJ databases">
        <title>Genome assembly of Pseudopithomyces chartarum.</title>
        <authorList>
            <person name="Jauregui R."/>
            <person name="Singh J."/>
            <person name="Voisey C."/>
        </authorList>
    </citation>
    <scope>NUCLEOTIDE SEQUENCE [LARGE SCALE GENOMIC DNA]</scope>
    <source>
        <strain evidence="2 3">AGR01</strain>
    </source>
</reference>
<feature type="region of interest" description="Disordered" evidence="1">
    <location>
        <begin position="1517"/>
        <end position="1567"/>
    </location>
</feature>
<feature type="compositionally biased region" description="Basic residues" evidence="1">
    <location>
        <begin position="1425"/>
        <end position="1435"/>
    </location>
</feature>
<feature type="compositionally biased region" description="Polar residues" evidence="1">
    <location>
        <begin position="1521"/>
        <end position="1542"/>
    </location>
</feature>
<feature type="region of interest" description="Disordered" evidence="1">
    <location>
        <begin position="648"/>
        <end position="721"/>
    </location>
</feature>
<proteinExistence type="predicted"/>